<accession>A0A438MHC9</accession>
<organism evidence="2 3">
    <name type="scientific">Nonomuraea polychroma</name>
    <dbReference type="NCBI Taxonomy" id="46176"/>
    <lineage>
        <taxon>Bacteria</taxon>
        <taxon>Bacillati</taxon>
        <taxon>Actinomycetota</taxon>
        <taxon>Actinomycetes</taxon>
        <taxon>Streptosporangiales</taxon>
        <taxon>Streptosporangiaceae</taxon>
        <taxon>Nonomuraea</taxon>
    </lineage>
</organism>
<feature type="region of interest" description="Disordered" evidence="1">
    <location>
        <begin position="82"/>
        <end position="103"/>
    </location>
</feature>
<evidence type="ECO:0000313" key="3">
    <source>
        <dbReference type="Proteomes" id="UP000284824"/>
    </source>
</evidence>
<feature type="region of interest" description="Disordered" evidence="1">
    <location>
        <begin position="30"/>
        <end position="49"/>
    </location>
</feature>
<dbReference type="AlphaFoldDB" id="A0A438MHC9"/>
<proteinExistence type="predicted"/>
<keyword evidence="3" id="KW-1185">Reference proteome</keyword>
<name>A0A438MHC9_9ACTN</name>
<reference evidence="2 3" key="1">
    <citation type="submission" date="2019-01" db="EMBL/GenBank/DDBJ databases">
        <title>Sequencing the genomes of 1000 actinobacteria strains.</title>
        <authorList>
            <person name="Klenk H.-P."/>
        </authorList>
    </citation>
    <scope>NUCLEOTIDE SEQUENCE [LARGE SCALE GENOMIC DNA]</scope>
    <source>
        <strain evidence="2 3">DSM 43925</strain>
    </source>
</reference>
<evidence type="ECO:0000313" key="2">
    <source>
        <dbReference type="EMBL" id="RVX45153.1"/>
    </source>
</evidence>
<protein>
    <submittedName>
        <fullName evidence="2">Uncharacterized protein</fullName>
    </submittedName>
</protein>
<gene>
    <name evidence="2" type="ORF">EDD27_7931</name>
</gene>
<dbReference type="EMBL" id="SAUN01000001">
    <property type="protein sequence ID" value="RVX45153.1"/>
    <property type="molecule type" value="Genomic_DNA"/>
</dbReference>
<comment type="caution">
    <text evidence="2">The sequence shown here is derived from an EMBL/GenBank/DDBJ whole genome shotgun (WGS) entry which is preliminary data.</text>
</comment>
<evidence type="ECO:0000256" key="1">
    <source>
        <dbReference type="SAM" id="MobiDB-lite"/>
    </source>
</evidence>
<dbReference type="Proteomes" id="UP000284824">
    <property type="component" value="Unassembled WGS sequence"/>
</dbReference>
<sequence length="103" mass="10655">MHENGQRIGEMPAEAIQELARTAEPRAGAALRGDGEAANGQVRAVAGDDGRLRERVDAWLPTDTSGPGRSPTAPLSLSLVGSDASGVSESPGLLRRIHSRSAS</sequence>